<sequence length="186" mass="21080">WDAVELPSQFLENWCWERGALDLVTSHVDTGEPLPDKLLQKLRGARNFQSGMQMVRQLEFALFDFRLHASTADISADAIQLLLDEVRQQVAVVIPPPFDRFPHAFSHIFAGGYAAGYYGYLWSEVLSADAYNRFEQEGVFNATTGRAFLQHILETGGVEEPLDVFRAFRGREPSSDAFLRHWGLDS</sequence>
<proteinExistence type="inferred from homology"/>
<evidence type="ECO:0000256" key="7">
    <source>
        <dbReference type="ARBA" id="ARBA00023049"/>
    </source>
</evidence>
<dbReference type="Gene3D" id="1.10.1370.10">
    <property type="entry name" value="Neurolysin, domain 3"/>
    <property type="match status" value="1"/>
</dbReference>
<dbReference type="InterPro" id="IPR024079">
    <property type="entry name" value="MetalloPept_cat_dom_sf"/>
</dbReference>
<evidence type="ECO:0000256" key="1">
    <source>
        <dbReference type="ARBA" id="ARBA00001947"/>
    </source>
</evidence>
<organism evidence="9">
    <name type="scientific">marine metagenome</name>
    <dbReference type="NCBI Taxonomy" id="408172"/>
    <lineage>
        <taxon>unclassified sequences</taxon>
        <taxon>metagenomes</taxon>
        <taxon>ecological metagenomes</taxon>
    </lineage>
</organism>
<keyword evidence="7" id="KW-0482">Metalloprotease</keyword>
<dbReference type="SUPFAM" id="SSF55486">
    <property type="entry name" value="Metalloproteases ('zincins'), catalytic domain"/>
    <property type="match status" value="1"/>
</dbReference>
<dbReference type="AlphaFoldDB" id="A0A382SI00"/>
<evidence type="ECO:0000256" key="4">
    <source>
        <dbReference type="ARBA" id="ARBA00022723"/>
    </source>
</evidence>
<comment type="similarity">
    <text evidence="2">Belongs to the peptidase M3 family.</text>
</comment>
<dbReference type="Pfam" id="PF01432">
    <property type="entry name" value="Peptidase_M3"/>
    <property type="match status" value="1"/>
</dbReference>
<evidence type="ECO:0000259" key="8">
    <source>
        <dbReference type="Pfam" id="PF01432"/>
    </source>
</evidence>
<evidence type="ECO:0000256" key="3">
    <source>
        <dbReference type="ARBA" id="ARBA00022670"/>
    </source>
</evidence>
<keyword evidence="6" id="KW-0862">Zinc</keyword>
<evidence type="ECO:0000256" key="6">
    <source>
        <dbReference type="ARBA" id="ARBA00022833"/>
    </source>
</evidence>
<reference evidence="9" key="1">
    <citation type="submission" date="2018-05" db="EMBL/GenBank/DDBJ databases">
        <authorList>
            <person name="Lanie J.A."/>
            <person name="Ng W.-L."/>
            <person name="Kazmierczak K.M."/>
            <person name="Andrzejewski T.M."/>
            <person name="Davidsen T.M."/>
            <person name="Wayne K.J."/>
            <person name="Tettelin H."/>
            <person name="Glass J.I."/>
            <person name="Rusch D."/>
            <person name="Podicherti R."/>
            <person name="Tsui H.-C.T."/>
            <person name="Winkler M.E."/>
        </authorList>
    </citation>
    <scope>NUCLEOTIDE SEQUENCE</scope>
</reference>
<dbReference type="InterPro" id="IPR024077">
    <property type="entry name" value="Neurolysin/TOP_dom2"/>
</dbReference>
<dbReference type="GO" id="GO:0004222">
    <property type="term" value="F:metalloendopeptidase activity"/>
    <property type="evidence" value="ECO:0007669"/>
    <property type="project" value="InterPro"/>
</dbReference>
<name>A0A382SI00_9ZZZZ</name>
<evidence type="ECO:0000256" key="5">
    <source>
        <dbReference type="ARBA" id="ARBA00022801"/>
    </source>
</evidence>
<dbReference type="EMBL" id="UINC01129241">
    <property type="protein sequence ID" value="SVD09496.1"/>
    <property type="molecule type" value="Genomic_DNA"/>
</dbReference>
<gene>
    <name evidence="9" type="ORF">METZ01_LOCUS362350</name>
</gene>
<dbReference type="GO" id="GO:0046872">
    <property type="term" value="F:metal ion binding"/>
    <property type="evidence" value="ECO:0007669"/>
    <property type="project" value="UniProtKB-KW"/>
</dbReference>
<dbReference type="InterPro" id="IPR045090">
    <property type="entry name" value="Pept_M3A_M3B"/>
</dbReference>
<dbReference type="GO" id="GO:0006518">
    <property type="term" value="P:peptide metabolic process"/>
    <property type="evidence" value="ECO:0007669"/>
    <property type="project" value="TreeGrafter"/>
</dbReference>
<keyword evidence="3" id="KW-0645">Protease</keyword>
<protein>
    <recommendedName>
        <fullName evidence="8">Peptidase M3A/M3B catalytic domain-containing protein</fullName>
    </recommendedName>
</protein>
<dbReference type="PANTHER" id="PTHR11804:SF84">
    <property type="entry name" value="SACCHAROLYSIN"/>
    <property type="match status" value="1"/>
</dbReference>
<dbReference type="GO" id="GO:0006508">
    <property type="term" value="P:proteolysis"/>
    <property type="evidence" value="ECO:0007669"/>
    <property type="project" value="UniProtKB-KW"/>
</dbReference>
<evidence type="ECO:0000256" key="2">
    <source>
        <dbReference type="ARBA" id="ARBA00006040"/>
    </source>
</evidence>
<comment type="cofactor">
    <cofactor evidence="1">
        <name>Zn(2+)</name>
        <dbReference type="ChEBI" id="CHEBI:29105"/>
    </cofactor>
</comment>
<feature type="non-terminal residue" evidence="9">
    <location>
        <position position="1"/>
    </location>
</feature>
<dbReference type="Gene3D" id="3.40.390.10">
    <property type="entry name" value="Collagenase (Catalytic Domain)"/>
    <property type="match status" value="1"/>
</dbReference>
<evidence type="ECO:0000313" key="9">
    <source>
        <dbReference type="EMBL" id="SVD09496.1"/>
    </source>
</evidence>
<keyword evidence="4" id="KW-0479">Metal-binding</keyword>
<feature type="domain" description="Peptidase M3A/M3B catalytic" evidence="8">
    <location>
        <begin position="1"/>
        <end position="183"/>
    </location>
</feature>
<keyword evidence="5" id="KW-0378">Hydrolase</keyword>
<dbReference type="InterPro" id="IPR001567">
    <property type="entry name" value="Pept_M3A_M3B_dom"/>
</dbReference>
<dbReference type="PANTHER" id="PTHR11804">
    <property type="entry name" value="PROTEASE M3 THIMET OLIGOPEPTIDASE-RELATED"/>
    <property type="match status" value="1"/>
</dbReference>
<accession>A0A382SI00</accession>